<evidence type="ECO:0000313" key="3">
    <source>
        <dbReference type="Proteomes" id="UP000263595"/>
    </source>
</evidence>
<dbReference type="PANTHER" id="PTHR33840:SF1">
    <property type="entry name" value="TLE1 PHOSPHOLIPASE DOMAIN-CONTAINING PROTEIN"/>
    <property type="match status" value="1"/>
</dbReference>
<evidence type="ECO:0000313" key="2">
    <source>
        <dbReference type="EMBL" id="SYX89307.1"/>
    </source>
</evidence>
<reference evidence="3" key="1">
    <citation type="submission" date="2018-08" db="EMBL/GenBank/DDBJ databases">
        <authorList>
            <person name="Blom J."/>
        </authorList>
    </citation>
    <scope>NUCLEOTIDE SEQUENCE [LARGE SCALE GENOMIC DNA]</scope>
    <source>
        <strain evidence="3">CCOS 865</strain>
    </source>
</reference>
<sequence length="431" mass="46111">MQAKSAVSPSATLRVGLFFDGTGNNRSNSDLADSAAISGTSYANAPSNIALLLDLYPQGPGELADGSARTFLKRYVPGIGTADGQPDSTYDQLTGRGASGVAARAEQAMQAVIEQLTLWRQANPAARAIRLEFDLFGFSRGAAAARHLANALRKGHPALAELPFTCEIRICFIGLFDTVAAIVAPLEGNFSPANARYAGLQLSLGAGIAGHVVQLVAGDERRHNFPLVRTAHDIVLPGVHSDIGGGYPPRMLEQVLLCKPRSSREPLRSPVERSSAYAHVLALLDREYAQALPPRPQVITWEAPAGSGKPAEREKQVFAALYREREVAGELSLIYLSIMRELAAAQGVPFAPVSRCPLDPVLAGISRKLHAFALGHRADPDLTEAEQGLLQSRYVHTSAHWNAVGGLRNSDLDVLYIDRPSPAGRVLHDTC</sequence>
<dbReference type="AlphaFoldDB" id="A0A383RQF2"/>
<dbReference type="OrthoDB" id="4378831at2"/>
<dbReference type="Pfam" id="PF09994">
    <property type="entry name" value="T6SS_Tle1-like_cat"/>
    <property type="match status" value="1"/>
</dbReference>
<keyword evidence="3" id="KW-1185">Reference proteome</keyword>
<dbReference type="Proteomes" id="UP000263595">
    <property type="component" value="Unassembled WGS sequence"/>
</dbReference>
<feature type="domain" description="T6SS Phospholipase effector Tle1-like catalytic" evidence="1">
    <location>
        <begin position="166"/>
        <end position="251"/>
    </location>
</feature>
<name>A0A383RQF2_9PSED</name>
<dbReference type="PANTHER" id="PTHR33840">
    <property type="match status" value="1"/>
</dbReference>
<organism evidence="2 3">
    <name type="scientific">Pseudomonas reidholzensis</name>
    <dbReference type="NCBI Taxonomy" id="1785162"/>
    <lineage>
        <taxon>Bacteria</taxon>
        <taxon>Pseudomonadati</taxon>
        <taxon>Pseudomonadota</taxon>
        <taxon>Gammaproteobacteria</taxon>
        <taxon>Pseudomonadales</taxon>
        <taxon>Pseudomonadaceae</taxon>
        <taxon>Pseudomonas</taxon>
    </lineage>
</organism>
<protein>
    <submittedName>
        <fullName evidence="2">Type IV secretion protein Rhs</fullName>
    </submittedName>
</protein>
<evidence type="ECO:0000259" key="1">
    <source>
        <dbReference type="Pfam" id="PF09994"/>
    </source>
</evidence>
<proteinExistence type="predicted"/>
<dbReference type="EMBL" id="UNOZ01000011">
    <property type="protein sequence ID" value="SYX89307.1"/>
    <property type="molecule type" value="Genomic_DNA"/>
</dbReference>
<accession>A0A383RQF2</accession>
<dbReference type="InterPro" id="IPR018712">
    <property type="entry name" value="Tle1-like_cat"/>
</dbReference>
<gene>
    <name evidence="2" type="ORF">CCOS865_01558</name>
</gene>
<dbReference type="RefSeq" id="WP_119139569.1">
    <property type="nucleotide sequence ID" value="NZ_CBCSFL010000046.1"/>
</dbReference>